<dbReference type="PANTHER" id="PTHR13878">
    <property type="entry name" value="GULONOLACTONE OXIDASE"/>
    <property type="match status" value="1"/>
</dbReference>
<evidence type="ECO:0008006" key="5">
    <source>
        <dbReference type="Google" id="ProtNLM"/>
    </source>
</evidence>
<evidence type="ECO:0000256" key="2">
    <source>
        <dbReference type="ARBA" id="ARBA00023002"/>
    </source>
</evidence>
<dbReference type="InterPro" id="IPR016169">
    <property type="entry name" value="FAD-bd_PCMH_sub2"/>
</dbReference>
<evidence type="ECO:0000313" key="4">
    <source>
        <dbReference type="Proteomes" id="UP000663866"/>
    </source>
</evidence>
<comment type="caution">
    <text evidence="3">The sequence shown here is derived from an EMBL/GenBank/DDBJ whole genome shotgun (WGS) entry which is preliminary data.</text>
</comment>
<dbReference type="EMBL" id="CAJOBG010043767">
    <property type="protein sequence ID" value="CAF4430612.1"/>
    <property type="molecule type" value="Genomic_DNA"/>
</dbReference>
<dbReference type="PANTHER" id="PTHR13878:SF91">
    <property type="entry name" value="FAD BINDING DOMAIN PROTEIN (AFU_ORTHOLOGUE AFUA_6G12070)-RELATED"/>
    <property type="match status" value="1"/>
</dbReference>
<organism evidence="3 4">
    <name type="scientific">Rotaria magnacalcarata</name>
    <dbReference type="NCBI Taxonomy" id="392030"/>
    <lineage>
        <taxon>Eukaryota</taxon>
        <taxon>Metazoa</taxon>
        <taxon>Spiralia</taxon>
        <taxon>Gnathifera</taxon>
        <taxon>Rotifera</taxon>
        <taxon>Eurotatoria</taxon>
        <taxon>Bdelloidea</taxon>
        <taxon>Philodinida</taxon>
        <taxon>Philodinidae</taxon>
        <taxon>Rotaria</taxon>
    </lineage>
</organism>
<dbReference type="Gene3D" id="3.30.465.10">
    <property type="match status" value="2"/>
</dbReference>
<reference evidence="3" key="1">
    <citation type="submission" date="2021-02" db="EMBL/GenBank/DDBJ databases">
        <authorList>
            <person name="Nowell W R."/>
        </authorList>
    </citation>
    <scope>NUCLEOTIDE SEQUENCE</scope>
</reference>
<gene>
    <name evidence="3" type="ORF">OVN521_LOCUS36672</name>
</gene>
<name>A0A820R5H9_9BILA</name>
<evidence type="ECO:0000313" key="3">
    <source>
        <dbReference type="EMBL" id="CAF4430612.1"/>
    </source>
</evidence>
<comment type="similarity">
    <text evidence="1">Belongs to the oxygen-dependent FAD-linked oxidoreductase family.</text>
</comment>
<dbReference type="GO" id="GO:0016491">
    <property type="term" value="F:oxidoreductase activity"/>
    <property type="evidence" value="ECO:0007669"/>
    <property type="project" value="UniProtKB-KW"/>
</dbReference>
<dbReference type="Proteomes" id="UP000663866">
    <property type="component" value="Unassembled WGS sequence"/>
</dbReference>
<dbReference type="InterPro" id="IPR050432">
    <property type="entry name" value="FAD-linked_Oxidoreductases_BP"/>
</dbReference>
<keyword evidence="2" id="KW-0560">Oxidoreductase</keyword>
<accession>A0A820R5H9</accession>
<dbReference type="GO" id="GO:0050660">
    <property type="term" value="F:flavin adenine dinucleotide binding"/>
    <property type="evidence" value="ECO:0007669"/>
    <property type="project" value="InterPro"/>
</dbReference>
<protein>
    <recommendedName>
        <fullName evidence="5">FAD-binding PCMH-type domain-containing protein</fullName>
    </recommendedName>
</protein>
<keyword evidence="4" id="KW-1185">Reference proteome</keyword>
<evidence type="ECO:0000256" key="1">
    <source>
        <dbReference type="ARBA" id="ARBA00005466"/>
    </source>
</evidence>
<dbReference type="AlphaFoldDB" id="A0A820R5H9"/>
<dbReference type="InterPro" id="IPR036318">
    <property type="entry name" value="FAD-bd_PCMH-like_sf"/>
</dbReference>
<sequence>LPRPSATSCTRDQFNMEACTITYTNWMNSKWRSEQVGAMEYYNWEMPNVLIIYNLNSSCHQGSVPVIAVNATLPEYFQAMIKFAAKYHLRLVIKITGSDILARSTAPRSFLLWLHYMENMTLISQYSSCGSANVTNVVRLGAGVQWGGTGGFLQGGSHSLLSSWKGLGVDQVLQYDVVTVDGQRKIVSQCQNSDLFYALSGGVGGTYDVVVSVVLRIFRSPHIIGTLLSIEASNEALYATLIRDFVRFLPKLAEGGWNNNTDFVFLAKTTAFIPSFYEAYKLALTPSDPTGYNMLLGSSLISDTVVRNRPDDLVQLFLQMKRLSVKATSLLINHVAG</sequence>
<proteinExistence type="inferred from homology"/>
<feature type="non-terminal residue" evidence="3">
    <location>
        <position position="1"/>
    </location>
</feature>
<dbReference type="SUPFAM" id="SSF56176">
    <property type="entry name" value="FAD-binding/transporter-associated domain-like"/>
    <property type="match status" value="1"/>
</dbReference>